<dbReference type="InterPro" id="IPR009799">
    <property type="entry name" value="EthD_dom"/>
</dbReference>
<dbReference type="PANTHER" id="PTHR40260:SF2">
    <property type="entry name" value="BLR8190 PROTEIN"/>
    <property type="match status" value="1"/>
</dbReference>
<keyword evidence="3" id="KW-1185">Reference proteome</keyword>
<reference evidence="2 3" key="1">
    <citation type="submission" date="2020-07" db="EMBL/GenBank/DDBJ databases">
        <title>Genomic Encyclopedia of Type Strains, Phase IV (KMG-V): Genome sequencing to study the core and pangenomes of soil and plant-associated prokaryotes.</title>
        <authorList>
            <person name="Whitman W."/>
        </authorList>
    </citation>
    <scope>NUCLEOTIDE SEQUENCE [LARGE SCALE GENOMIC DNA]</scope>
    <source>
        <strain evidence="2 3">RH4WT92</strain>
    </source>
</reference>
<organism evidence="2 3">
    <name type="scientific">Brucella intermedia</name>
    <dbReference type="NCBI Taxonomy" id="94625"/>
    <lineage>
        <taxon>Bacteria</taxon>
        <taxon>Pseudomonadati</taxon>
        <taxon>Pseudomonadota</taxon>
        <taxon>Alphaproteobacteria</taxon>
        <taxon>Hyphomicrobiales</taxon>
        <taxon>Brucellaceae</taxon>
        <taxon>Brucella/Ochrobactrum group</taxon>
        <taxon>Brucella</taxon>
    </lineage>
</organism>
<accession>A0ABR6AVI5</accession>
<evidence type="ECO:0000313" key="2">
    <source>
        <dbReference type="EMBL" id="MBA8853483.1"/>
    </source>
</evidence>
<gene>
    <name evidence="2" type="ORF">FHW20_004464</name>
</gene>
<dbReference type="Pfam" id="PF07110">
    <property type="entry name" value="EthD"/>
    <property type="match status" value="1"/>
</dbReference>
<evidence type="ECO:0000313" key="3">
    <source>
        <dbReference type="Proteomes" id="UP000578622"/>
    </source>
</evidence>
<proteinExistence type="predicted"/>
<dbReference type="EMBL" id="JACGXG010000011">
    <property type="protein sequence ID" value="MBA8853483.1"/>
    <property type="molecule type" value="Genomic_DNA"/>
</dbReference>
<protein>
    <submittedName>
        <fullName evidence="2">Uncharacterized protein (TIGR02118 family)</fullName>
    </submittedName>
</protein>
<dbReference type="NCBIfam" id="TIGR02118">
    <property type="entry name" value="EthD family reductase"/>
    <property type="match status" value="1"/>
</dbReference>
<dbReference type="SUPFAM" id="SSF54909">
    <property type="entry name" value="Dimeric alpha+beta barrel"/>
    <property type="match status" value="1"/>
</dbReference>
<dbReference type="InterPro" id="IPR011008">
    <property type="entry name" value="Dimeric_a/b-barrel"/>
</dbReference>
<dbReference type="Proteomes" id="UP000578622">
    <property type="component" value="Unassembled WGS sequence"/>
</dbReference>
<dbReference type="RefSeq" id="WP_182512074.1">
    <property type="nucleotide sequence ID" value="NZ_JACGXG010000011.1"/>
</dbReference>
<dbReference type="Gene3D" id="3.30.70.100">
    <property type="match status" value="1"/>
</dbReference>
<dbReference type="PANTHER" id="PTHR40260">
    <property type="entry name" value="BLR8190 PROTEIN"/>
    <property type="match status" value="1"/>
</dbReference>
<name>A0ABR6AVI5_9HYPH</name>
<comment type="caution">
    <text evidence="2">The sequence shown here is derived from an EMBL/GenBank/DDBJ whole genome shotgun (WGS) entry which is preliminary data.</text>
</comment>
<sequence>MHKVVVLYNRPKDPAHFREYYVSEHLPLAATFPGLKASRHSFEIEALGGEAPYFAIWEGEFADASAAQAALMSEIGQRVAADTANYADGGLTILHFTAVEA</sequence>
<evidence type="ECO:0000259" key="1">
    <source>
        <dbReference type="Pfam" id="PF07110"/>
    </source>
</evidence>
<feature type="domain" description="EthD" evidence="1">
    <location>
        <begin position="12"/>
        <end position="89"/>
    </location>
</feature>